<gene>
    <name evidence="2" type="ORF">SCE1572_47610</name>
</gene>
<evidence type="ECO:0000313" key="2">
    <source>
        <dbReference type="EMBL" id="AGP41490.1"/>
    </source>
</evidence>
<feature type="region of interest" description="Disordered" evidence="1">
    <location>
        <begin position="1"/>
        <end position="37"/>
    </location>
</feature>
<dbReference type="HOGENOM" id="CLU_3348751_0_0_7"/>
<organism evidence="2 3">
    <name type="scientific">Sorangium cellulosum So0157-2</name>
    <dbReference type="NCBI Taxonomy" id="1254432"/>
    <lineage>
        <taxon>Bacteria</taxon>
        <taxon>Pseudomonadati</taxon>
        <taxon>Myxococcota</taxon>
        <taxon>Polyangia</taxon>
        <taxon>Polyangiales</taxon>
        <taxon>Polyangiaceae</taxon>
        <taxon>Sorangium</taxon>
    </lineage>
</organism>
<evidence type="ECO:0000313" key="3">
    <source>
        <dbReference type="Proteomes" id="UP000014803"/>
    </source>
</evidence>
<protein>
    <submittedName>
        <fullName evidence="2">Uncharacterized protein</fullName>
    </submittedName>
</protein>
<reference evidence="2 3" key="1">
    <citation type="journal article" date="2013" name="Sci. Rep.">
        <title>Extraordinary expansion of a Sorangium cellulosum genome from an alkaline milieu.</title>
        <authorList>
            <person name="Han K."/>
            <person name="Li Z.F."/>
            <person name="Peng R."/>
            <person name="Zhu L.P."/>
            <person name="Zhou T."/>
            <person name="Wang L.G."/>
            <person name="Li S.G."/>
            <person name="Zhang X.B."/>
            <person name="Hu W."/>
            <person name="Wu Z.H."/>
            <person name="Qin N."/>
            <person name="Li Y.Z."/>
        </authorList>
    </citation>
    <scope>NUCLEOTIDE SEQUENCE [LARGE SCALE GENOMIC DNA]</scope>
    <source>
        <strain evidence="2 3">So0157-2</strain>
    </source>
</reference>
<name>S4YAZ6_SORCE</name>
<sequence>MEQAVGKASSKSAVAPPDIEVVETDDEELADDEAAES</sequence>
<feature type="compositionally biased region" description="Acidic residues" evidence="1">
    <location>
        <begin position="20"/>
        <end position="37"/>
    </location>
</feature>
<accession>S4YAZ6</accession>
<dbReference type="Proteomes" id="UP000014803">
    <property type="component" value="Chromosome"/>
</dbReference>
<proteinExistence type="predicted"/>
<dbReference type="AlphaFoldDB" id="S4YAZ6"/>
<feature type="compositionally biased region" description="Low complexity" evidence="1">
    <location>
        <begin position="1"/>
        <end position="15"/>
    </location>
</feature>
<dbReference type="KEGG" id="scu:SCE1572_47610"/>
<dbReference type="PATRIC" id="fig|1254432.3.peg.10764"/>
<dbReference type="EMBL" id="CP003969">
    <property type="protein sequence ID" value="AGP41490.1"/>
    <property type="molecule type" value="Genomic_DNA"/>
</dbReference>
<evidence type="ECO:0000256" key="1">
    <source>
        <dbReference type="SAM" id="MobiDB-lite"/>
    </source>
</evidence>